<dbReference type="EMBL" id="UFTJ01000003">
    <property type="protein sequence ID" value="SUV52600.1"/>
    <property type="molecule type" value="Genomic_DNA"/>
</dbReference>
<evidence type="ECO:0000313" key="9">
    <source>
        <dbReference type="EMBL" id="SUV52600.1"/>
    </source>
</evidence>
<keyword evidence="3" id="KW-0812">Transmembrane</keyword>
<keyword evidence="6" id="KW-0811">Translocation</keyword>
<keyword evidence="2" id="KW-0813">Transport</keyword>
<name>A0A380ZYJ4_9FLAO</name>
<keyword evidence="5" id="KW-1133">Transmembrane helix</keyword>
<evidence type="ECO:0000256" key="1">
    <source>
        <dbReference type="ARBA" id="ARBA00004167"/>
    </source>
</evidence>
<dbReference type="EMBL" id="UYIV01000001">
    <property type="protein sequence ID" value="VDH05900.1"/>
    <property type="molecule type" value="Genomic_DNA"/>
</dbReference>
<dbReference type="RefSeq" id="WP_002663526.1">
    <property type="nucleotide sequence ID" value="NZ_UFTJ01000003.1"/>
</dbReference>
<keyword evidence="7" id="KW-0472">Membrane</keyword>
<feature type="compositionally biased region" description="Basic and acidic residues" evidence="8">
    <location>
        <begin position="89"/>
        <end position="99"/>
    </location>
</feature>
<dbReference type="PANTHER" id="PTHR42982">
    <property type="entry name" value="SEC-INDEPENDENT PROTEIN TRANSLOCASE PROTEIN TATA"/>
    <property type="match status" value="1"/>
</dbReference>
<dbReference type="Proteomes" id="UP000255515">
    <property type="component" value="Unassembled WGS sequence"/>
</dbReference>
<evidence type="ECO:0000256" key="5">
    <source>
        <dbReference type="ARBA" id="ARBA00022989"/>
    </source>
</evidence>
<dbReference type="GO" id="GO:0016020">
    <property type="term" value="C:membrane"/>
    <property type="evidence" value="ECO:0007669"/>
    <property type="project" value="UniProtKB-ARBA"/>
</dbReference>
<sequence length="108" mass="12060">MEVGFTEVMVIALLIIILFGPDKIPSIARDLGSGVRKMKGAVEDIKTEILKETDNPISEIKREIEKVKNAANEYNPLSDLENPLSIEDENPKKPNHLDDEYSGPVSRK</sequence>
<organism evidence="9 11">
    <name type="scientific">Bergeyella zoohelcum</name>
    <dbReference type="NCBI Taxonomy" id="1015"/>
    <lineage>
        <taxon>Bacteria</taxon>
        <taxon>Pseudomonadati</taxon>
        <taxon>Bacteroidota</taxon>
        <taxon>Flavobacteriia</taxon>
        <taxon>Flavobacteriales</taxon>
        <taxon>Weeksellaceae</taxon>
        <taxon>Bergeyella</taxon>
    </lineage>
</organism>
<dbReference type="Proteomes" id="UP000270205">
    <property type="component" value="Unassembled WGS sequence"/>
</dbReference>
<evidence type="ECO:0000313" key="11">
    <source>
        <dbReference type="Proteomes" id="UP000255515"/>
    </source>
</evidence>
<evidence type="ECO:0000313" key="10">
    <source>
        <dbReference type="EMBL" id="VDH05900.1"/>
    </source>
</evidence>
<proteinExistence type="predicted"/>
<accession>A0A380ZYJ4</accession>
<evidence type="ECO:0000256" key="2">
    <source>
        <dbReference type="ARBA" id="ARBA00022448"/>
    </source>
</evidence>
<evidence type="ECO:0000313" key="12">
    <source>
        <dbReference type="Proteomes" id="UP000270205"/>
    </source>
</evidence>
<comment type="subcellular location">
    <subcellularLocation>
        <location evidence="1">Membrane</location>
        <topology evidence="1">Single-pass membrane protein</topology>
    </subcellularLocation>
</comment>
<feature type="region of interest" description="Disordered" evidence="8">
    <location>
        <begin position="75"/>
        <end position="108"/>
    </location>
</feature>
<evidence type="ECO:0000256" key="3">
    <source>
        <dbReference type="ARBA" id="ARBA00022692"/>
    </source>
</evidence>
<evidence type="ECO:0000256" key="4">
    <source>
        <dbReference type="ARBA" id="ARBA00022927"/>
    </source>
</evidence>
<evidence type="ECO:0000256" key="7">
    <source>
        <dbReference type="ARBA" id="ARBA00023136"/>
    </source>
</evidence>
<dbReference type="GO" id="GO:0015031">
    <property type="term" value="P:protein transport"/>
    <property type="evidence" value="ECO:0007669"/>
    <property type="project" value="UniProtKB-KW"/>
</dbReference>
<gene>
    <name evidence="9" type="ORF">NCTC11661_01740</name>
    <name evidence="10" type="ORF">NCTC12929_02057</name>
</gene>
<dbReference type="Gene3D" id="1.20.5.3310">
    <property type="match status" value="1"/>
</dbReference>
<evidence type="ECO:0000256" key="6">
    <source>
        <dbReference type="ARBA" id="ARBA00023010"/>
    </source>
</evidence>
<dbReference type="AlphaFoldDB" id="A0A380ZYJ4"/>
<protein>
    <submittedName>
        <fullName evidence="9">Sec-independent translocase</fullName>
    </submittedName>
</protein>
<evidence type="ECO:0000256" key="8">
    <source>
        <dbReference type="SAM" id="MobiDB-lite"/>
    </source>
</evidence>
<dbReference type="PANTHER" id="PTHR42982:SF1">
    <property type="entry name" value="SEC-INDEPENDENT PROTEIN TRANSLOCASE PROTEIN TATA"/>
    <property type="match status" value="1"/>
</dbReference>
<keyword evidence="4" id="KW-0653">Protein transport</keyword>
<reference evidence="9 11" key="1">
    <citation type="submission" date="2018-06" db="EMBL/GenBank/DDBJ databases">
        <authorList>
            <consortium name="Pathogen Informatics"/>
            <person name="Doyle S."/>
        </authorList>
    </citation>
    <scope>NUCLEOTIDE SEQUENCE [LARGE SCALE GENOMIC DNA]</scope>
    <source>
        <strain evidence="9 11">NCTC11661</strain>
    </source>
</reference>
<dbReference type="InterPro" id="IPR003369">
    <property type="entry name" value="TatA/B/E"/>
</dbReference>
<dbReference type="Pfam" id="PF02416">
    <property type="entry name" value="TatA_B_E"/>
    <property type="match status" value="1"/>
</dbReference>
<reference evidence="10 12" key="2">
    <citation type="submission" date="2018-11" db="EMBL/GenBank/DDBJ databases">
        <authorList>
            <consortium name="Pathogen Informatics"/>
        </authorList>
    </citation>
    <scope>NUCLEOTIDE SEQUENCE [LARGE SCALE GENOMIC DNA]</scope>
    <source>
        <strain evidence="10 12">NCTC12929</strain>
    </source>
</reference>